<evidence type="ECO:0000313" key="1">
    <source>
        <dbReference type="EMBL" id="KAJ9087725.1"/>
    </source>
</evidence>
<sequence>MDYLQTYHLEIFPANQLTILEEFMNFVMCSNYFTFHGQVFTQRQGVAMGTPCAPSFANIYLQALERRLLLEVLANNPEAKPLSGQLQVRVHQKVLDCYLYLPYNLCHSCDVIKPWIKTEIIQYIRNSSCKLDFLDIRAKFAARLRARSYPPCFVKFAIHQEEYVN</sequence>
<proteinExistence type="predicted"/>
<dbReference type="Proteomes" id="UP001165960">
    <property type="component" value="Unassembled WGS sequence"/>
</dbReference>
<gene>
    <name evidence="1" type="ORF">DSO57_1030390</name>
</gene>
<organism evidence="1 2">
    <name type="scientific">Entomophthora muscae</name>
    <dbReference type="NCBI Taxonomy" id="34485"/>
    <lineage>
        <taxon>Eukaryota</taxon>
        <taxon>Fungi</taxon>
        <taxon>Fungi incertae sedis</taxon>
        <taxon>Zoopagomycota</taxon>
        <taxon>Entomophthoromycotina</taxon>
        <taxon>Entomophthoromycetes</taxon>
        <taxon>Entomophthorales</taxon>
        <taxon>Entomophthoraceae</taxon>
        <taxon>Entomophthora</taxon>
    </lineage>
</organism>
<reference evidence="1" key="1">
    <citation type="submission" date="2022-04" db="EMBL/GenBank/DDBJ databases">
        <title>Genome of the entomopathogenic fungus Entomophthora muscae.</title>
        <authorList>
            <person name="Elya C."/>
            <person name="Lovett B.R."/>
            <person name="Lee E."/>
            <person name="Macias A.M."/>
            <person name="Hajek A.E."/>
            <person name="De Bivort B.L."/>
            <person name="Kasson M.T."/>
            <person name="De Fine Licht H.H."/>
            <person name="Stajich J.E."/>
        </authorList>
    </citation>
    <scope>NUCLEOTIDE SEQUENCE</scope>
    <source>
        <strain evidence="1">Berkeley</strain>
    </source>
</reference>
<comment type="caution">
    <text evidence="1">The sequence shown here is derived from an EMBL/GenBank/DDBJ whole genome shotgun (WGS) entry which is preliminary data.</text>
</comment>
<name>A0ACC2ULI9_9FUNG</name>
<keyword evidence="2" id="KW-1185">Reference proteome</keyword>
<evidence type="ECO:0000313" key="2">
    <source>
        <dbReference type="Proteomes" id="UP001165960"/>
    </source>
</evidence>
<accession>A0ACC2ULI9</accession>
<dbReference type="EMBL" id="QTSX02000208">
    <property type="protein sequence ID" value="KAJ9087725.1"/>
    <property type="molecule type" value="Genomic_DNA"/>
</dbReference>
<protein>
    <submittedName>
        <fullName evidence="1">Uncharacterized protein</fullName>
    </submittedName>
</protein>